<dbReference type="InterPro" id="IPR024185">
    <property type="entry name" value="FTHF_cligase-like_sf"/>
</dbReference>
<name>A0A239C3F1_9BACT</name>
<dbReference type="Pfam" id="PF01812">
    <property type="entry name" value="5-FTHF_cyc-lig"/>
    <property type="match status" value="1"/>
</dbReference>
<dbReference type="InterPro" id="IPR002698">
    <property type="entry name" value="FTHF_cligase"/>
</dbReference>
<dbReference type="GO" id="GO:0046872">
    <property type="term" value="F:metal ion binding"/>
    <property type="evidence" value="ECO:0007669"/>
    <property type="project" value="UniProtKB-KW"/>
</dbReference>
<sequence length="239" mass="27022">MFRLGDGEFSPSIRGGHSIHKITAQRVRGRPEIKRFGGEKMTDASQEKDRLRKSLVERRMALTSEEVARASQAVAERIRALPEWKNAWSVLLYWPIKNEVDTRPLLEELWARGANALLPRCRPEQPGFMDLCACSCEEDLTEGSFNIMEPAACCATSEDSGEPFVPDLVLVPAVAFDAHGYRLGFGGGYYDRLLARPEMDEAVTIGLCYEFQRLPVLPTNAWDEPVQAVCTERELKWFR</sequence>
<dbReference type="GO" id="GO:0009396">
    <property type="term" value="P:folic acid-containing compound biosynthetic process"/>
    <property type="evidence" value="ECO:0007669"/>
    <property type="project" value="TreeGrafter"/>
</dbReference>
<keyword evidence="4" id="KW-0479">Metal-binding</keyword>
<evidence type="ECO:0000313" key="6">
    <source>
        <dbReference type="Proteomes" id="UP000198324"/>
    </source>
</evidence>
<dbReference type="PANTHER" id="PTHR23407:SF1">
    <property type="entry name" value="5-FORMYLTETRAHYDROFOLATE CYCLO-LIGASE"/>
    <property type="match status" value="1"/>
</dbReference>
<proteinExistence type="inferred from homology"/>
<evidence type="ECO:0000256" key="1">
    <source>
        <dbReference type="ARBA" id="ARBA00010638"/>
    </source>
</evidence>
<dbReference type="Gene3D" id="3.40.50.10420">
    <property type="entry name" value="NagB/RpiA/CoA transferase-like"/>
    <property type="match status" value="1"/>
</dbReference>
<keyword evidence="4" id="KW-0460">Magnesium</keyword>
<keyword evidence="6" id="KW-1185">Reference proteome</keyword>
<protein>
    <recommendedName>
        <fullName evidence="4">5-formyltetrahydrofolate cyclo-ligase</fullName>
        <ecNumber evidence="4">6.3.3.2</ecNumber>
    </recommendedName>
</protein>
<evidence type="ECO:0000256" key="4">
    <source>
        <dbReference type="RuleBase" id="RU361279"/>
    </source>
</evidence>
<evidence type="ECO:0000256" key="2">
    <source>
        <dbReference type="ARBA" id="ARBA00022741"/>
    </source>
</evidence>
<comment type="similarity">
    <text evidence="1 4">Belongs to the 5-formyltetrahydrofolate cyclo-ligase family.</text>
</comment>
<dbReference type="EMBL" id="FZOC01000007">
    <property type="protein sequence ID" value="SNS14660.1"/>
    <property type="molecule type" value="Genomic_DNA"/>
</dbReference>
<gene>
    <name evidence="5" type="ORF">SAMN04488503_2926</name>
</gene>
<dbReference type="EC" id="6.3.3.2" evidence="4"/>
<dbReference type="InterPro" id="IPR037171">
    <property type="entry name" value="NagB/RpiA_transferase-like"/>
</dbReference>
<dbReference type="PANTHER" id="PTHR23407">
    <property type="entry name" value="ATPASE INHIBITOR/5-FORMYLTETRAHYDROFOLATE CYCLO-LIGASE"/>
    <property type="match status" value="1"/>
</dbReference>
<keyword evidence="5" id="KW-0436">Ligase</keyword>
<dbReference type="NCBIfam" id="TIGR02727">
    <property type="entry name" value="MTHFS_bact"/>
    <property type="match status" value="1"/>
</dbReference>
<dbReference type="AlphaFoldDB" id="A0A239C3F1"/>
<organism evidence="5 6">
    <name type="scientific">Humidesulfovibrio mexicanus</name>
    <dbReference type="NCBI Taxonomy" id="147047"/>
    <lineage>
        <taxon>Bacteria</taxon>
        <taxon>Pseudomonadati</taxon>
        <taxon>Thermodesulfobacteriota</taxon>
        <taxon>Desulfovibrionia</taxon>
        <taxon>Desulfovibrionales</taxon>
        <taxon>Desulfovibrionaceae</taxon>
        <taxon>Humidesulfovibrio</taxon>
    </lineage>
</organism>
<dbReference type="GO" id="GO:0035999">
    <property type="term" value="P:tetrahydrofolate interconversion"/>
    <property type="evidence" value="ECO:0007669"/>
    <property type="project" value="TreeGrafter"/>
</dbReference>
<keyword evidence="3 4" id="KW-0067">ATP-binding</keyword>
<reference evidence="5 6" key="1">
    <citation type="submission" date="2017-06" db="EMBL/GenBank/DDBJ databases">
        <authorList>
            <person name="Kim H.J."/>
            <person name="Triplett B.A."/>
        </authorList>
    </citation>
    <scope>NUCLEOTIDE SEQUENCE [LARGE SCALE GENOMIC DNA]</scope>
    <source>
        <strain evidence="5 6">DSM 13116</strain>
    </source>
</reference>
<accession>A0A239C3F1</accession>
<comment type="cofactor">
    <cofactor evidence="4">
        <name>Mg(2+)</name>
        <dbReference type="ChEBI" id="CHEBI:18420"/>
    </cofactor>
</comment>
<evidence type="ECO:0000313" key="5">
    <source>
        <dbReference type="EMBL" id="SNS14660.1"/>
    </source>
</evidence>
<comment type="catalytic activity">
    <reaction evidence="4">
        <text>(6S)-5-formyl-5,6,7,8-tetrahydrofolate + ATP = (6R)-5,10-methenyltetrahydrofolate + ADP + phosphate</text>
        <dbReference type="Rhea" id="RHEA:10488"/>
        <dbReference type="ChEBI" id="CHEBI:30616"/>
        <dbReference type="ChEBI" id="CHEBI:43474"/>
        <dbReference type="ChEBI" id="CHEBI:57455"/>
        <dbReference type="ChEBI" id="CHEBI:57457"/>
        <dbReference type="ChEBI" id="CHEBI:456216"/>
        <dbReference type="EC" id="6.3.3.2"/>
    </reaction>
</comment>
<dbReference type="GO" id="GO:0005524">
    <property type="term" value="F:ATP binding"/>
    <property type="evidence" value="ECO:0007669"/>
    <property type="project" value="UniProtKB-KW"/>
</dbReference>
<dbReference type="GO" id="GO:0030272">
    <property type="term" value="F:5-formyltetrahydrofolate cyclo-ligase activity"/>
    <property type="evidence" value="ECO:0007669"/>
    <property type="project" value="UniProtKB-EC"/>
</dbReference>
<dbReference type="SUPFAM" id="SSF100950">
    <property type="entry name" value="NagB/RpiA/CoA transferase-like"/>
    <property type="match status" value="1"/>
</dbReference>
<keyword evidence="2 4" id="KW-0547">Nucleotide-binding</keyword>
<evidence type="ECO:0000256" key="3">
    <source>
        <dbReference type="ARBA" id="ARBA00022840"/>
    </source>
</evidence>
<dbReference type="Proteomes" id="UP000198324">
    <property type="component" value="Unassembled WGS sequence"/>
</dbReference>